<dbReference type="Proteomes" id="UP001458880">
    <property type="component" value="Unassembled WGS sequence"/>
</dbReference>
<proteinExistence type="predicted"/>
<dbReference type="EMBL" id="JASPKY010000961">
    <property type="protein sequence ID" value="KAK9679875.1"/>
    <property type="molecule type" value="Genomic_DNA"/>
</dbReference>
<accession>A0AAW1HTJ4</accession>
<protein>
    <submittedName>
        <fullName evidence="1">Uncharacterized protein</fullName>
    </submittedName>
</protein>
<evidence type="ECO:0000313" key="1">
    <source>
        <dbReference type="EMBL" id="KAK9679875.1"/>
    </source>
</evidence>
<keyword evidence="2" id="KW-1185">Reference proteome</keyword>
<gene>
    <name evidence="1" type="ORF">QE152_g39646</name>
</gene>
<reference evidence="1 2" key="1">
    <citation type="journal article" date="2024" name="BMC Genomics">
        <title>De novo assembly and annotation of Popillia japonica's genome with initial clues to its potential as an invasive pest.</title>
        <authorList>
            <person name="Cucini C."/>
            <person name="Boschi S."/>
            <person name="Funari R."/>
            <person name="Cardaioli E."/>
            <person name="Iannotti N."/>
            <person name="Marturano G."/>
            <person name="Paoli F."/>
            <person name="Bruttini M."/>
            <person name="Carapelli A."/>
            <person name="Frati F."/>
            <person name="Nardi F."/>
        </authorList>
    </citation>
    <scope>NUCLEOTIDE SEQUENCE [LARGE SCALE GENOMIC DNA]</scope>
    <source>
        <strain evidence="1">DMR45628</strain>
    </source>
</reference>
<comment type="caution">
    <text evidence="1">The sequence shown here is derived from an EMBL/GenBank/DDBJ whole genome shotgun (WGS) entry which is preliminary data.</text>
</comment>
<sequence length="91" mass="9873">MKSCDKCKSIGDYGINSSCMTTIDPGDQGKRWSSRNQKAMTSKHLNSLRLLTAGIAVIYGTSPEELVISENEEGRNGRIPEAVAKKGLIES</sequence>
<evidence type="ECO:0000313" key="2">
    <source>
        <dbReference type="Proteomes" id="UP001458880"/>
    </source>
</evidence>
<organism evidence="1 2">
    <name type="scientific">Popillia japonica</name>
    <name type="common">Japanese beetle</name>
    <dbReference type="NCBI Taxonomy" id="7064"/>
    <lineage>
        <taxon>Eukaryota</taxon>
        <taxon>Metazoa</taxon>
        <taxon>Ecdysozoa</taxon>
        <taxon>Arthropoda</taxon>
        <taxon>Hexapoda</taxon>
        <taxon>Insecta</taxon>
        <taxon>Pterygota</taxon>
        <taxon>Neoptera</taxon>
        <taxon>Endopterygota</taxon>
        <taxon>Coleoptera</taxon>
        <taxon>Polyphaga</taxon>
        <taxon>Scarabaeiformia</taxon>
        <taxon>Scarabaeidae</taxon>
        <taxon>Rutelinae</taxon>
        <taxon>Popillia</taxon>
    </lineage>
</organism>
<dbReference type="AlphaFoldDB" id="A0AAW1HTJ4"/>
<name>A0AAW1HTJ4_POPJA</name>